<evidence type="ECO:0000256" key="1">
    <source>
        <dbReference type="SAM" id="MobiDB-lite"/>
    </source>
</evidence>
<evidence type="ECO:0000313" key="3">
    <source>
        <dbReference type="Proteomes" id="UP001162131"/>
    </source>
</evidence>
<comment type="caution">
    <text evidence="2">The sequence shown here is derived from an EMBL/GenBank/DDBJ whole genome shotgun (WGS) entry which is preliminary data.</text>
</comment>
<evidence type="ECO:0000313" key="2">
    <source>
        <dbReference type="EMBL" id="CAG9328812.1"/>
    </source>
</evidence>
<protein>
    <submittedName>
        <fullName evidence="2">Uncharacterized protein</fullName>
    </submittedName>
</protein>
<dbReference type="EMBL" id="CAJZBQ010000046">
    <property type="protein sequence ID" value="CAG9328812.1"/>
    <property type="molecule type" value="Genomic_DNA"/>
</dbReference>
<proteinExistence type="predicted"/>
<feature type="compositionally biased region" description="Polar residues" evidence="1">
    <location>
        <begin position="126"/>
        <end position="138"/>
    </location>
</feature>
<dbReference type="Proteomes" id="UP001162131">
    <property type="component" value="Unassembled WGS sequence"/>
</dbReference>
<sequence length="144" mass="16966">MIKCKEKAVKAQKYMEANSLLKQIEETKSFEQMKHLDVRQVKIEQQMIIFESKLHKEIENIKKRQKTGLDELSKQRNVEFDLANKKYENIRRELENVQKIETNKKKGKHTTAAGRWEGSLIKPHTRSNLTTPLRSSLSPGKRYN</sequence>
<organism evidence="2 3">
    <name type="scientific">Blepharisma stoltei</name>
    <dbReference type="NCBI Taxonomy" id="1481888"/>
    <lineage>
        <taxon>Eukaryota</taxon>
        <taxon>Sar</taxon>
        <taxon>Alveolata</taxon>
        <taxon>Ciliophora</taxon>
        <taxon>Postciliodesmatophora</taxon>
        <taxon>Heterotrichea</taxon>
        <taxon>Heterotrichida</taxon>
        <taxon>Blepharismidae</taxon>
        <taxon>Blepharisma</taxon>
    </lineage>
</organism>
<keyword evidence="3" id="KW-1185">Reference proteome</keyword>
<reference evidence="2" key="1">
    <citation type="submission" date="2021-09" db="EMBL/GenBank/DDBJ databases">
        <authorList>
            <consortium name="AG Swart"/>
            <person name="Singh M."/>
            <person name="Singh A."/>
            <person name="Seah K."/>
            <person name="Emmerich C."/>
        </authorList>
    </citation>
    <scope>NUCLEOTIDE SEQUENCE</scope>
    <source>
        <strain evidence="2">ATCC30299</strain>
    </source>
</reference>
<dbReference type="AlphaFoldDB" id="A0AAU9JZG9"/>
<name>A0AAU9JZG9_9CILI</name>
<gene>
    <name evidence="2" type="ORF">BSTOLATCC_MIC46802</name>
</gene>
<feature type="region of interest" description="Disordered" evidence="1">
    <location>
        <begin position="100"/>
        <end position="144"/>
    </location>
</feature>
<accession>A0AAU9JZG9</accession>